<proteinExistence type="predicted"/>
<name>A0ACB0MBA9_TRIPR</name>
<evidence type="ECO:0000313" key="1">
    <source>
        <dbReference type="EMBL" id="CAJ2677898.1"/>
    </source>
</evidence>
<keyword evidence="2" id="KW-1185">Reference proteome</keyword>
<protein>
    <submittedName>
        <fullName evidence="1">Uncharacterized protein</fullName>
    </submittedName>
</protein>
<gene>
    <name evidence="1" type="ORF">MILVUS5_LOCUS40303</name>
</gene>
<comment type="caution">
    <text evidence="1">The sequence shown here is derived from an EMBL/GenBank/DDBJ whole genome shotgun (WGS) entry which is preliminary data.</text>
</comment>
<reference evidence="1" key="1">
    <citation type="submission" date="2023-10" db="EMBL/GenBank/DDBJ databases">
        <authorList>
            <person name="Rodriguez Cubillos JULIANA M."/>
            <person name="De Vega J."/>
        </authorList>
    </citation>
    <scope>NUCLEOTIDE SEQUENCE</scope>
</reference>
<dbReference type="EMBL" id="CASHSV030000823">
    <property type="protein sequence ID" value="CAJ2677898.1"/>
    <property type="molecule type" value="Genomic_DNA"/>
</dbReference>
<organism evidence="1 2">
    <name type="scientific">Trifolium pratense</name>
    <name type="common">Red clover</name>
    <dbReference type="NCBI Taxonomy" id="57577"/>
    <lineage>
        <taxon>Eukaryota</taxon>
        <taxon>Viridiplantae</taxon>
        <taxon>Streptophyta</taxon>
        <taxon>Embryophyta</taxon>
        <taxon>Tracheophyta</taxon>
        <taxon>Spermatophyta</taxon>
        <taxon>Magnoliopsida</taxon>
        <taxon>eudicotyledons</taxon>
        <taxon>Gunneridae</taxon>
        <taxon>Pentapetalae</taxon>
        <taxon>rosids</taxon>
        <taxon>fabids</taxon>
        <taxon>Fabales</taxon>
        <taxon>Fabaceae</taxon>
        <taxon>Papilionoideae</taxon>
        <taxon>50 kb inversion clade</taxon>
        <taxon>NPAAA clade</taxon>
        <taxon>Hologalegina</taxon>
        <taxon>IRL clade</taxon>
        <taxon>Trifolieae</taxon>
        <taxon>Trifolium</taxon>
    </lineage>
</organism>
<accession>A0ACB0MBA9</accession>
<sequence>MISFHFSIASKEAETESSIYPFNMSLSPLSSAPLVVPPPSLPSLPFFRFFLCRRSCGRALSLQAPSPLPLLARSPRERRRYKRSLRIKLPLNTIRPPPHQHHLSLIKMADLWVREWVISVREGTNVKQYQVDK</sequence>
<evidence type="ECO:0000313" key="2">
    <source>
        <dbReference type="Proteomes" id="UP001177021"/>
    </source>
</evidence>
<dbReference type="Proteomes" id="UP001177021">
    <property type="component" value="Unassembled WGS sequence"/>
</dbReference>